<reference evidence="2 3" key="1">
    <citation type="submission" date="2023-06" db="EMBL/GenBank/DDBJ databases">
        <authorList>
            <person name="Yushchuk O."/>
            <person name="Binda E."/>
            <person name="Ruckert-Reed C."/>
            <person name="Fedorenko V."/>
            <person name="Kalinowski J."/>
            <person name="Marinelli F."/>
        </authorList>
    </citation>
    <scope>NUCLEOTIDE SEQUENCE [LARGE SCALE GENOMIC DNA]</scope>
    <source>
        <strain evidence="2 3">NRRL 3884</strain>
    </source>
</reference>
<proteinExistence type="predicted"/>
<dbReference type="Proteomes" id="UP001240150">
    <property type="component" value="Chromosome"/>
</dbReference>
<protein>
    <submittedName>
        <fullName evidence="2">Uncharacterized protein</fullName>
    </submittedName>
</protein>
<sequence>MSSSEHVAGASTDQHISGLEEEGAFQTDEPPTSATPADGSTNAGINRSAANRPAPGTDPEAMHDPAGDPGDQ</sequence>
<accession>A0ABY8W4J0</accession>
<evidence type="ECO:0000313" key="2">
    <source>
        <dbReference type="EMBL" id="WIM92618.1"/>
    </source>
</evidence>
<dbReference type="EMBL" id="CP126980">
    <property type="protein sequence ID" value="WIM92618.1"/>
    <property type="molecule type" value="Genomic_DNA"/>
</dbReference>
<feature type="compositionally biased region" description="Polar residues" evidence="1">
    <location>
        <begin position="29"/>
        <end position="49"/>
    </location>
</feature>
<feature type="region of interest" description="Disordered" evidence="1">
    <location>
        <begin position="1"/>
        <end position="72"/>
    </location>
</feature>
<feature type="compositionally biased region" description="Polar residues" evidence="1">
    <location>
        <begin position="1"/>
        <end position="15"/>
    </location>
</feature>
<dbReference type="RefSeq" id="WP_284913825.1">
    <property type="nucleotide sequence ID" value="NZ_CP126980.1"/>
</dbReference>
<evidence type="ECO:0000313" key="3">
    <source>
        <dbReference type="Proteomes" id="UP001240150"/>
    </source>
</evidence>
<keyword evidence="3" id="KW-1185">Reference proteome</keyword>
<gene>
    <name evidence="2" type="ORF">ACTOB_004570</name>
</gene>
<organism evidence="2 3">
    <name type="scientific">Actinoplanes oblitus</name>
    <dbReference type="NCBI Taxonomy" id="3040509"/>
    <lineage>
        <taxon>Bacteria</taxon>
        <taxon>Bacillati</taxon>
        <taxon>Actinomycetota</taxon>
        <taxon>Actinomycetes</taxon>
        <taxon>Micromonosporales</taxon>
        <taxon>Micromonosporaceae</taxon>
        <taxon>Actinoplanes</taxon>
    </lineage>
</organism>
<name>A0ABY8W4J0_9ACTN</name>
<evidence type="ECO:0000256" key="1">
    <source>
        <dbReference type="SAM" id="MobiDB-lite"/>
    </source>
</evidence>